<evidence type="ECO:0000313" key="3">
    <source>
        <dbReference type="EMBL" id="PWA18570.1"/>
    </source>
</evidence>
<feature type="non-terminal residue" evidence="3">
    <location>
        <position position="1"/>
    </location>
</feature>
<keyword evidence="1" id="KW-0175">Coiled coil</keyword>
<feature type="coiled-coil region" evidence="1">
    <location>
        <begin position="185"/>
        <end position="261"/>
    </location>
</feature>
<dbReference type="GO" id="GO:0005737">
    <property type="term" value="C:cytoplasm"/>
    <property type="evidence" value="ECO:0007669"/>
    <property type="project" value="TreeGrafter"/>
</dbReference>
<sequence>NSNFKFGLLLYQYYEEQPEVGQTFFKLFTPRVRVKSSLNDVHAISSELHLVDTFIFPVVIKPSLARLTPFLSRPDPEPWPCSECLHTAGCLTTTGRVLTEGRGCTRPPPGMDNWATGRDTTASGVAKTPNLEESSSDSDAHCLEEENGSLECQIADLEENLNGQPASTEITSTAAKPKFSLEAVVEKLRRQRDEIICDTEELKEELECLQKEFEKAAHQRIVVQQGQQDAAEAVDAVTAECLALRDQVAVYEEQLANMETQHKMEVESQLQPDERALAAAVVRFGSPDITPVWEVKEYHRQLAESLQLEFGALSSGKSDGKKLEARGTSGSMVKDPTEITDVDEMKTLISELQKELDDLEKSNEELLDEVEVKGAAYMDEVEELEVWDLNS</sequence>
<reference evidence="3 4" key="1">
    <citation type="journal article" date="2018" name="G3 (Bethesda)">
        <title>A High-Quality Reference Genome for the Invasive Mosquitofish Gambusia affinis Using a Chicago Library.</title>
        <authorList>
            <person name="Hoffberg S.L."/>
            <person name="Troendle N.J."/>
            <person name="Glenn T.C."/>
            <person name="Mahmud O."/>
            <person name="Louha S."/>
            <person name="Chalopin D."/>
            <person name="Bennetzen J.L."/>
            <person name="Mauricio R."/>
        </authorList>
    </citation>
    <scope>NUCLEOTIDE SEQUENCE [LARGE SCALE GENOMIC DNA]</scope>
    <source>
        <strain evidence="3">NE01/NJP1002.9</strain>
        <tissue evidence="3">Muscle</tissue>
    </source>
</reference>
<dbReference type="AlphaFoldDB" id="A0A315V5J3"/>
<dbReference type="PANTHER" id="PTHR45652">
    <property type="entry name" value="GLIAL FIBRILLARY ACIDIC PROTEIN"/>
    <property type="match status" value="1"/>
</dbReference>
<dbReference type="GO" id="GO:0005200">
    <property type="term" value="F:structural constituent of cytoskeleton"/>
    <property type="evidence" value="ECO:0007669"/>
    <property type="project" value="TreeGrafter"/>
</dbReference>
<dbReference type="GO" id="GO:0005882">
    <property type="term" value="C:intermediate filament"/>
    <property type="evidence" value="ECO:0007669"/>
    <property type="project" value="TreeGrafter"/>
</dbReference>
<comment type="caution">
    <text evidence="3">The sequence shown here is derived from an EMBL/GenBank/DDBJ whole genome shotgun (WGS) entry which is preliminary data.</text>
</comment>
<evidence type="ECO:0000313" key="4">
    <source>
        <dbReference type="Proteomes" id="UP000250572"/>
    </source>
</evidence>
<keyword evidence="4" id="KW-1185">Reference proteome</keyword>
<dbReference type="Proteomes" id="UP000250572">
    <property type="component" value="Unassembled WGS sequence"/>
</dbReference>
<evidence type="ECO:0000256" key="1">
    <source>
        <dbReference type="SAM" id="Coils"/>
    </source>
</evidence>
<protein>
    <submittedName>
        <fullName evidence="3">Uncharacterized protein</fullName>
    </submittedName>
</protein>
<feature type="region of interest" description="Disordered" evidence="2">
    <location>
        <begin position="101"/>
        <end position="137"/>
    </location>
</feature>
<feature type="coiled-coil region" evidence="1">
    <location>
        <begin position="342"/>
        <end position="376"/>
    </location>
</feature>
<evidence type="ECO:0000256" key="2">
    <source>
        <dbReference type="SAM" id="MobiDB-lite"/>
    </source>
</evidence>
<accession>A0A315V5J3</accession>
<name>A0A315V5J3_GAMAF</name>
<dbReference type="InterPro" id="IPR050405">
    <property type="entry name" value="Intermediate_filament"/>
</dbReference>
<organism evidence="3 4">
    <name type="scientific">Gambusia affinis</name>
    <name type="common">Western mosquitofish</name>
    <name type="synonym">Heterandria affinis</name>
    <dbReference type="NCBI Taxonomy" id="33528"/>
    <lineage>
        <taxon>Eukaryota</taxon>
        <taxon>Metazoa</taxon>
        <taxon>Chordata</taxon>
        <taxon>Craniata</taxon>
        <taxon>Vertebrata</taxon>
        <taxon>Euteleostomi</taxon>
        <taxon>Actinopterygii</taxon>
        <taxon>Neopterygii</taxon>
        <taxon>Teleostei</taxon>
        <taxon>Neoteleostei</taxon>
        <taxon>Acanthomorphata</taxon>
        <taxon>Ovalentaria</taxon>
        <taxon>Atherinomorphae</taxon>
        <taxon>Cyprinodontiformes</taxon>
        <taxon>Poeciliidae</taxon>
        <taxon>Poeciliinae</taxon>
        <taxon>Gambusia</taxon>
    </lineage>
</organism>
<proteinExistence type="predicted"/>
<gene>
    <name evidence="3" type="ORF">CCH79_00005692</name>
</gene>
<dbReference type="PANTHER" id="PTHR45652:SF7">
    <property type="entry name" value="VIMENTIN-LIKE"/>
    <property type="match status" value="1"/>
</dbReference>
<dbReference type="GO" id="GO:0045109">
    <property type="term" value="P:intermediate filament organization"/>
    <property type="evidence" value="ECO:0007669"/>
    <property type="project" value="TreeGrafter"/>
</dbReference>
<dbReference type="EMBL" id="NHOQ01002284">
    <property type="protein sequence ID" value="PWA18570.1"/>
    <property type="molecule type" value="Genomic_DNA"/>
</dbReference>